<accession>A0A7C2NFQ7</accession>
<dbReference type="EMBL" id="DSCQ01000025">
    <property type="protein sequence ID" value="HET20875.1"/>
    <property type="molecule type" value="Genomic_DNA"/>
</dbReference>
<evidence type="ECO:0000313" key="1">
    <source>
        <dbReference type="EMBL" id="HET20875.1"/>
    </source>
</evidence>
<gene>
    <name evidence="1" type="ORF">ENN70_01965</name>
</gene>
<proteinExistence type="predicted"/>
<protein>
    <submittedName>
        <fullName evidence="1">Uncharacterized protein</fullName>
    </submittedName>
</protein>
<sequence>MKEYFPHDFRKLALETLDKVAETEPERIAINRQGDKLIDITVYERAPGERRCYSRRKTRVFYIQWSGFAMESIQISPPYDCHIPCLTEDGTPREIKEIVEDVKKVDKYKIGVTVRILKKLSRSEVVASLPRQSFSRGDAAPHLRAKGRLLLLPGERRHFSNSAHGILLRAG</sequence>
<reference evidence="1" key="1">
    <citation type="journal article" date="2020" name="mSystems">
        <title>Genome- and Community-Level Interaction Insights into Carbon Utilization and Element Cycling Functions of Hydrothermarchaeota in Hydrothermal Sediment.</title>
        <authorList>
            <person name="Zhou Z."/>
            <person name="Liu Y."/>
            <person name="Xu W."/>
            <person name="Pan J."/>
            <person name="Luo Z.H."/>
            <person name="Li M."/>
        </authorList>
    </citation>
    <scope>NUCLEOTIDE SEQUENCE [LARGE SCALE GENOMIC DNA]</scope>
    <source>
        <strain evidence="1">SpSt-12</strain>
    </source>
</reference>
<organism evidence="1">
    <name type="scientific">Archaeoglobus fulgidus</name>
    <dbReference type="NCBI Taxonomy" id="2234"/>
    <lineage>
        <taxon>Archaea</taxon>
        <taxon>Methanobacteriati</taxon>
        <taxon>Methanobacteriota</taxon>
        <taxon>Archaeoglobi</taxon>
        <taxon>Archaeoglobales</taxon>
        <taxon>Archaeoglobaceae</taxon>
        <taxon>Archaeoglobus</taxon>
    </lineage>
</organism>
<comment type="caution">
    <text evidence="1">The sequence shown here is derived from an EMBL/GenBank/DDBJ whole genome shotgun (WGS) entry which is preliminary data.</text>
</comment>
<dbReference type="AlphaFoldDB" id="A0A7C2NFQ7"/>
<name>A0A7C2NFQ7_ARCFL</name>